<dbReference type="InterPro" id="IPR021151">
    <property type="entry name" value="GINS_A"/>
</dbReference>
<dbReference type="InterPro" id="IPR031633">
    <property type="entry name" value="SLD5_C"/>
</dbReference>
<dbReference type="GO" id="GO:0006261">
    <property type="term" value="P:DNA-templated DNA replication"/>
    <property type="evidence" value="ECO:0007669"/>
    <property type="project" value="InterPro"/>
</dbReference>
<evidence type="ECO:0000256" key="3">
    <source>
        <dbReference type="ARBA" id="ARBA00014804"/>
    </source>
</evidence>
<gene>
    <name evidence="9" type="ORF">WJX84_005429</name>
</gene>
<evidence type="ECO:0000256" key="1">
    <source>
        <dbReference type="ARBA" id="ARBA00004123"/>
    </source>
</evidence>
<feature type="domain" description="DNA replication complex GINS protein SLD5 C-terminal" evidence="8">
    <location>
        <begin position="167"/>
        <end position="220"/>
    </location>
</feature>
<keyword evidence="5 6" id="KW-0539">Nucleus</keyword>
<protein>
    <recommendedName>
        <fullName evidence="3 6">DNA replication complex GINS protein SLD5</fullName>
    </recommendedName>
</protein>
<comment type="function">
    <text evidence="6">The GINS complex plays an essential role in the initiation of DNA replication.</text>
</comment>
<comment type="subcellular location">
    <subcellularLocation>
        <location evidence="1 6">Nucleus</location>
    </subcellularLocation>
</comment>
<dbReference type="CDD" id="cd21692">
    <property type="entry name" value="GINS_B_Sld5"/>
    <property type="match status" value="1"/>
</dbReference>
<dbReference type="Gene3D" id="3.40.5.60">
    <property type="match status" value="1"/>
</dbReference>
<dbReference type="Gene3D" id="1.20.58.1030">
    <property type="match status" value="1"/>
</dbReference>
<dbReference type="InterPro" id="IPR008591">
    <property type="entry name" value="GINS_Sld5"/>
</dbReference>
<dbReference type="PANTHER" id="PTHR21206">
    <property type="entry name" value="SLD5 PROTEIN"/>
    <property type="match status" value="1"/>
</dbReference>
<dbReference type="PANTHER" id="PTHR21206:SF0">
    <property type="entry name" value="DNA REPLICATION COMPLEX GINS PROTEIN SLD5"/>
    <property type="match status" value="1"/>
</dbReference>
<dbReference type="Pfam" id="PF16922">
    <property type="entry name" value="SLD5_C"/>
    <property type="match status" value="1"/>
</dbReference>
<evidence type="ECO:0000313" key="9">
    <source>
        <dbReference type="EMBL" id="KAK9863379.1"/>
    </source>
</evidence>
<dbReference type="Pfam" id="PF05916">
    <property type="entry name" value="Sld5"/>
    <property type="match status" value="1"/>
</dbReference>
<proteinExistence type="inferred from homology"/>
<dbReference type="SUPFAM" id="SSF160059">
    <property type="entry name" value="PriA/YqbF domain"/>
    <property type="match status" value="1"/>
</dbReference>
<comment type="similarity">
    <text evidence="2 6">Belongs to the GINS4/SLD5 family.</text>
</comment>
<dbReference type="GO" id="GO:0000727">
    <property type="term" value="P:double-strand break repair via break-induced replication"/>
    <property type="evidence" value="ECO:0007669"/>
    <property type="project" value="TreeGrafter"/>
</dbReference>
<dbReference type="InterPro" id="IPR038749">
    <property type="entry name" value="Sld5_GINS_A"/>
</dbReference>
<keyword evidence="4 6" id="KW-0235">DNA replication</keyword>
<evidence type="ECO:0000313" key="10">
    <source>
        <dbReference type="Proteomes" id="UP001485043"/>
    </source>
</evidence>
<evidence type="ECO:0000256" key="6">
    <source>
        <dbReference type="PIRNR" id="PIRNR007764"/>
    </source>
</evidence>
<evidence type="ECO:0000256" key="4">
    <source>
        <dbReference type="ARBA" id="ARBA00022705"/>
    </source>
</evidence>
<organism evidence="9 10">
    <name type="scientific">Apatococcus fuscideae</name>
    <dbReference type="NCBI Taxonomy" id="2026836"/>
    <lineage>
        <taxon>Eukaryota</taxon>
        <taxon>Viridiplantae</taxon>
        <taxon>Chlorophyta</taxon>
        <taxon>core chlorophytes</taxon>
        <taxon>Trebouxiophyceae</taxon>
        <taxon>Chlorellales</taxon>
        <taxon>Chlorellaceae</taxon>
        <taxon>Apatococcus</taxon>
    </lineage>
</organism>
<dbReference type="SUPFAM" id="SSF158573">
    <property type="entry name" value="GINS helical bundle-like"/>
    <property type="match status" value="1"/>
</dbReference>
<evidence type="ECO:0000256" key="2">
    <source>
        <dbReference type="ARBA" id="ARBA00008187"/>
    </source>
</evidence>
<dbReference type="EMBL" id="JALJOV010000479">
    <property type="protein sequence ID" value="KAK9863379.1"/>
    <property type="molecule type" value="Genomic_DNA"/>
</dbReference>
<comment type="caution">
    <text evidence="9">The sequence shown here is derived from an EMBL/GenBank/DDBJ whole genome shotgun (WGS) entry which is preliminary data.</text>
</comment>
<dbReference type="CDD" id="cd11711">
    <property type="entry name" value="GINS_A_Sld5"/>
    <property type="match status" value="1"/>
</dbReference>
<evidence type="ECO:0000259" key="7">
    <source>
        <dbReference type="Pfam" id="PF05916"/>
    </source>
</evidence>
<dbReference type="GO" id="GO:0000811">
    <property type="term" value="C:GINS complex"/>
    <property type="evidence" value="ECO:0007669"/>
    <property type="project" value="UniProtKB-UniRule"/>
</dbReference>
<dbReference type="PIRSF" id="PIRSF007764">
    <property type="entry name" value="Sld5"/>
    <property type="match status" value="1"/>
</dbReference>
<evidence type="ECO:0000256" key="5">
    <source>
        <dbReference type="ARBA" id="ARBA00023242"/>
    </source>
</evidence>
<sequence length="220" mass="25417">MESEAAPGSASQLDPTNLYGESDVATIKQALINEQVCPELLQYQEDLVNRLESQISHQEAIIKDLNEDPEQDLLRMIYTVELQRIKYSLRCYLRARLKKLEQHVMHCLDDPNMKDRLSDKEVKYAEDYFLLLGQHISTNVLSAMPQDFKGLLRQSSVSEANDTLARPNLDKHVFCRVLEDQGSVEVDEQGETVDFSKDDLYVVRYRPIQDLVRDSWVQLI</sequence>
<accession>A0AAW1T3S8</accession>
<dbReference type="Proteomes" id="UP001485043">
    <property type="component" value="Unassembled WGS sequence"/>
</dbReference>
<evidence type="ECO:0000259" key="8">
    <source>
        <dbReference type="Pfam" id="PF16922"/>
    </source>
</evidence>
<reference evidence="9 10" key="1">
    <citation type="journal article" date="2024" name="Nat. Commun.">
        <title>Phylogenomics reveals the evolutionary origins of lichenization in chlorophyte algae.</title>
        <authorList>
            <person name="Puginier C."/>
            <person name="Libourel C."/>
            <person name="Otte J."/>
            <person name="Skaloud P."/>
            <person name="Haon M."/>
            <person name="Grisel S."/>
            <person name="Petersen M."/>
            <person name="Berrin J.G."/>
            <person name="Delaux P.M."/>
            <person name="Dal Grande F."/>
            <person name="Keller J."/>
        </authorList>
    </citation>
    <scope>NUCLEOTIDE SEQUENCE [LARGE SCALE GENOMIC DNA]</scope>
    <source>
        <strain evidence="9 10">SAG 2523</strain>
    </source>
</reference>
<dbReference type="AlphaFoldDB" id="A0AAW1T3S8"/>
<name>A0AAW1T3S8_9CHLO</name>
<dbReference type="InterPro" id="IPR036224">
    <property type="entry name" value="GINS_bundle-like_dom_sf"/>
</dbReference>
<keyword evidence="10" id="KW-1185">Reference proteome</keyword>
<feature type="domain" description="GINS subunit" evidence="7">
    <location>
        <begin position="59"/>
        <end position="132"/>
    </location>
</feature>